<evidence type="ECO:0000259" key="4">
    <source>
        <dbReference type="PROSITE" id="PS50893"/>
    </source>
</evidence>
<reference evidence="5 6" key="1">
    <citation type="submission" date="2024-09" db="EMBL/GenBank/DDBJ databases">
        <title>Laminarin stimulates single cell rates of sulfate reduction while oxygen inhibits transcriptomic activity in coastal marine sediment.</title>
        <authorList>
            <person name="Lindsay M."/>
            <person name="Orcutt B."/>
            <person name="Emerson D."/>
            <person name="Stepanauskas R."/>
            <person name="D'Angelo T."/>
        </authorList>
    </citation>
    <scope>NUCLEOTIDE SEQUENCE [LARGE SCALE GENOMIC DNA]</scope>
    <source>
        <strain evidence="5">SAG AM-311-K15</strain>
    </source>
</reference>
<keyword evidence="2" id="KW-0547">Nucleotide-binding</keyword>
<comment type="caution">
    <text evidence="5">The sequence shown here is derived from an EMBL/GenBank/DDBJ whole genome shotgun (WGS) entry which is preliminary data.</text>
</comment>
<evidence type="ECO:0000256" key="2">
    <source>
        <dbReference type="ARBA" id="ARBA00022741"/>
    </source>
</evidence>
<dbReference type="PANTHER" id="PTHR42939">
    <property type="entry name" value="ABC TRANSPORTER ATP-BINDING PROTEIN ALBC-RELATED"/>
    <property type="match status" value="1"/>
</dbReference>
<dbReference type="Gene3D" id="3.40.50.300">
    <property type="entry name" value="P-loop containing nucleotide triphosphate hydrolases"/>
    <property type="match status" value="1"/>
</dbReference>
<protein>
    <submittedName>
        <fullName evidence="5">ABC transporter ATP-binding protein</fullName>
    </submittedName>
</protein>
<dbReference type="GO" id="GO:0005524">
    <property type="term" value="F:ATP binding"/>
    <property type="evidence" value="ECO:0007669"/>
    <property type="project" value="UniProtKB-KW"/>
</dbReference>
<evidence type="ECO:0000256" key="1">
    <source>
        <dbReference type="ARBA" id="ARBA00022448"/>
    </source>
</evidence>
<evidence type="ECO:0000313" key="5">
    <source>
        <dbReference type="EMBL" id="MFC1849272.1"/>
    </source>
</evidence>
<name>A0ABV6YSV8_UNCC1</name>
<dbReference type="SUPFAM" id="SSF52540">
    <property type="entry name" value="P-loop containing nucleoside triphosphate hydrolases"/>
    <property type="match status" value="1"/>
</dbReference>
<dbReference type="InterPro" id="IPR003593">
    <property type="entry name" value="AAA+_ATPase"/>
</dbReference>
<keyword evidence="3 5" id="KW-0067">ATP-binding</keyword>
<dbReference type="InterPro" id="IPR051782">
    <property type="entry name" value="ABC_Transporter_VariousFunc"/>
</dbReference>
<evidence type="ECO:0000313" key="6">
    <source>
        <dbReference type="Proteomes" id="UP001594351"/>
    </source>
</evidence>
<dbReference type="EMBL" id="JBHPBY010000029">
    <property type="protein sequence ID" value="MFC1849272.1"/>
    <property type="molecule type" value="Genomic_DNA"/>
</dbReference>
<keyword evidence="6" id="KW-1185">Reference proteome</keyword>
<proteinExistence type="predicted"/>
<dbReference type="SMART" id="SM00382">
    <property type="entry name" value="AAA"/>
    <property type="match status" value="1"/>
</dbReference>
<dbReference type="Proteomes" id="UP001594351">
    <property type="component" value="Unassembled WGS sequence"/>
</dbReference>
<dbReference type="PROSITE" id="PS50893">
    <property type="entry name" value="ABC_TRANSPORTER_2"/>
    <property type="match status" value="1"/>
</dbReference>
<dbReference type="Pfam" id="PF00005">
    <property type="entry name" value="ABC_tran"/>
    <property type="match status" value="1"/>
</dbReference>
<accession>A0ABV6YSV8</accession>
<dbReference type="PANTHER" id="PTHR42939:SF3">
    <property type="entry name" value="ABC TRANSPORTER ATP-BINDING COMPONENT"/>
    <property type="match status" value="1"/>
</dbReference>
<gene>
    <name evidence="5" type="ORF">ACFL27_03590</name>
</gene>
<evidence type="ECO:0000256" key="3">
    <source>
        <dbReference type="ARBA" id="ARBA00022840"/>
    </source>
</evidence>
<sequence>MTRQRNIAFSKHISGENTTILETKNLTKRYGRIDVLQCIDLHLEQGQIYGLLGRDGAGKTTALKIILGITPSSGGFIKLFGQLLGANVVALRQKIGYVAQEQHFYDWMTPVSICQFVRGLYPTWDNGEYYRTIEQMDLPSGRKIRTFSESMKTMLALALAIAHQPQLLILDEPTAGLDKVTRHEFMERIKDISKNSERTILFSSNDVHEIEQLADHLGIIDRGIMKYEGSIHDLSAGIRLFRCSVYEQVSGSSGAPMKASSIPPPPFLATRLGFQVIEDQVRNDDRELIVQAEHADLFNDIGTELGGWRMEQPTLENIYISMVRHK</sequence>
<feature type="domain" description="ABC transporter" evidence="4">
    <location>
        <begin position="21"/>
        <end position="247"/>
    </location>
</feature>
<organism evidence="5 6">
    <name type="scientific">candidate division CSSED10-310 bacterium</name>
    <dbReference type="NCBI Taxonomy" id="2855610"/>
    <lineage>
        <taxon>Bacteria</taxon>
        <taxon>Bacteria division CSSED10-310</taxon>
    </lineage>
</organism>
<keyword evidence="1" id="KW-0813">Transport</keyword>
<dbReference type="CDD" id="cd03230">
    <property type="entry name" value="ABC_DR_subfamily_A"/>
    <property type="match status" value="1"/>
</dbReference>
<dbReference type="InterPro" id="IPR027417">
    <property type="entry name" value="P-loop_NTPase"/>
</dbReference>
<dbReference type="InterPro" id="IPR003439">
    <property type="entry name" value="ABC_transporter-like_ATP-bd"/>
</dbReference>